<dbReference type="AlphaFoldDB" id="A0AA38CIB0"/>
<gene>
    <name evidence="2" type="ORF">KI387_012155</name>
</gene>
<feature type="region of interest" description="Disordered" evidence="1">
    <location>
        <begin position="1"/>
        <end position="29"/>
    </location>
</feature>
<dbReference type="Proteomes" id="UP000824469">
    <property type="component" value="Unassembled WGS sequence"/>
</dbReference>
<feature type="compositionally biased region" description="Basic residues" evidence="1">
    <location>
        <begin position="76"/>
        <end position="86"/>
    </location>
</feature>
<evidence type="ECO:0000313" key="2">
    <source>
        <dbReference type="EMBL" id="KAH9300572.1"/>
    </source>
</evidence>
<accession>A0AA38CIB0</accession>
<comment type="caution">
    <text evidence="2">The sequence shown here is derived from an EMBL/GenBank/DDBJ whole genome shotgun (WGS) entry which is preliminary data.</text>
</comment>
<protein>
    <submittedName>
        <fullName evidence="2">Uncharacterized protein</fullName>
    </submittedName>
</protein>
<feature type="non-terminal residue" evidence="2">
    <location>
        <position position="141"/>
    </location>
</feature>
<dbReference type="EMBL" id="JAHRHJ020000009">
    <property type="protein sequence ID" value="KAH9300572.1"/>
    <property type="molecule type" value="Genomic_DNA"/>
</dbReference>
<feature type="compositionally biased region" description="Polar residues" evidence="1">
    <location>
        <begin position="1"/>
        <end position="13"/>
    </location>
</feature>
<feature type="region of interest" description="Disordered" evidence="1">
    <location>
        <begin position="51"/>
        <end position="86"/>
    </location>
</feature>
<name>A0AA38CIB0_TAXCH</name>
<proteinExistence type="predicted"/>
<evidence type="ECO:0000256" key="1">
    <source>
        <dbReference type="SAM" id="MobiDB-lite"/>
    </source>
</evidence>
<sequence>MVGKLQRSTQEVSYSVRRELGSSSGDEVDLDEFEMGRQVIGLGIKSLDRASSSLSSEMQRNQPANRWGEAHCNSGRGRRDHRGNHRAKVEASLEMPKKMEGLDGCQMVIQPNLLGWSSNPTWLDGSLSRSDDSQLAHRMVG</sequence>
<keyword evidence="3" id="KW-1185">Reference proteome</keyword>
<reference evidence="2 3" key="1">
    <citation type="journal article" date="2021" name="Nat. Plants">
        <title>The Taxus genome provides insights into paclitaxel biosynthesis.</title>
        <authorList>
            <person name="Xiong X."/>
            <person name="Gou J."/>
            <person name="Liao Q."/>
            <person name="Li Y."/>
            <person name="Zhou Q."/>
            <person name="Bi G."/>
            <person name="Li C."/>
            <person name="Du R."/>
            <person name="Wang X."/>
            <person name="Sun T."/>
            <person name="Guo L."/>
            <person name="Liang H."/>
            <person name="Lu P."/>
            <person name="Wu Y."/>
            <person name="Zhang Z."/>
            <person name="Ro D.K."/>
            <person name="Shang Y."/>
            <person name="Huang S."/>
            <person name="Yan J."/>
        </authorList>
    </citation>
    <scope>NUCLEOTIDE SEQUENCE [LARGE SCALE GENOMIC DNA]</scope>
    <source>
        <strain evidence="2">Ta-2019</strain>
    </source>
</reference>
<evidence type="ECO:0000313" key="3">
    <source>
        <dbReference type="Proteomes" id="UP000824469"/>
    </source>
</evidence>
<organism evidence="2 3">
    <name type="scientific">Taxus chinensis</name>
    <name type="common">Chinese yew</name>
    <name type="synonym">Taxus wallichiana var. chinensis</name>
    <dbReference type="NCBI Taxonomy" id="29808"/>
    <lineage>
        <taxon>Eukaryota</taxon>
        <taxon>Viridiplantae</taxon>
        <taxon>Streptophyta</taxon>
        <taxon>Embryophyta</taxon>
        <taxon>Tracheophyta</taxon>
        <taxon>Spermatophyta</taxon>
        <taxon>Pinopsida</taxon>
        <taxon>Pinidae</taxon>
        <taxon>Conifers II</taxon>
        <taxon>Cupressales</taxon>
        <taxon>Taxaceae</taxon>
        <taxon>Taxus</taxon>
    </lineage>
</organism>